<evidence type="ECO:0000256" key="2">
    <source>
        <dbReference type="ARBA" id="ARBA00022723"/>
    </source>
</evidence>
<dbReference type="SUPFAM" id="SSF51556">
    <property type="entry name" value="Metallo-dependent hydrolases"/>
    <property type="match status" value="1"/>
</dbReference>
<keyword evidence="2" id="KW-0479">Metal-binding</keyword>
<protein>
    <submittedName>
        <fullName evidence="5">N-acetylglucosamine-6-phosphate deacetylase</fullName>
        <ecNumber evidence="5">3.5.1.25</ecNumber>
    </submittedName>
</protein>
<comment type="caution">
    <text evidence="5">The sequence shown here is derived from an EMBL/GenBank/DDBJ whole genome shotgun (WGS) entry which is preliminary data.</text>
</comment>
<accession>A0ABR9V0X0</accession>
<dbReference type="EC" id="3.5.1.25" evidence="5"/>
<dbReference type="Proteomes" id="UP000654604">
    <property type="component" value="Unassembled WGS sequence"/>
</dbReference>
<evidence type="ECO:0000256" key="1">
    <source>
        <dbReference type="ARBA" id="ARBA00010716"/>
    </source>
</evidence>
<dbReference type="PANTHER" id="PTHR11113">
    <property type="entry name" value="N-ACETYLGLUCOSAMINE-6-PHOSPHATE DEACETYLASE"/>
    <property type="match status" value="1"/>
</dbReference>
<organism evidence="5 6">
    <name type="scientific">Cyanobacterium stanieri LEGE 03274</name>
    <dbReference type="NCBI Taxonomy" id="1828756"/>
    <lineage>
        <taxon>Bacteria</taxon>
        <taxon>Bacillati</taxon>
        <taxon>Cyanobacteriota</taxon>
        <taxon>Cyanophyceae</taxon>
        <taxon>Oscillatoriophycideae</taxon>
        <taxon>Chroococcales</taxon>
        <taxon>Geminocystaceae</taxon>
        <taxon>Cyanobacterium</taxon>
    </lineage>
</organism>
<evidence type="ECO:0000313" key="6">
    <source>
        <dbReference type="Proteomes" id="UP000654604"/>
    </source>
</evidence>
<keyword evidence="3 4" id="KW-0378">Hydrolase</keyword>
<evidence type="ECO:0000313" key="5">
    <source>
        <dbReference type="EMBL" id="MBE9221531.1"/>
    </source>
</evidence>
<dbReference type="CDD" id="cd00854">
    <property type="entry name" value="NagA"/>
    <property type="match status" value="1"/>
</dbReference>
<dbReference type="InterPro" id="IPR032466">
    <property type="entry name" value="Metal_Hydrolase"/>
</dbReference>
<comment type="similarity">
    <text evidence="1 4">Belongs to the metallo-dependent hydrolases superfamily. NagA family.</text>
</comment>
<dbReference type="Gene3D" id="3.20.20.140">
    <property type="entry name" value="Metal-dependent hydrolases"/>
    <property type="match status" value="1"/>
</dbReference>
<evidence type="ECO:0000256" key="3">
    <source>
        <dbReference type="ARBA" id="ARBA00022801"/>
    </source>
</evidence>
<name>A0ABR9V0X0_9CHRO</name>
<dbReference type="RefSeq" id="WP_193799722.1">
    <property type="nucleotide sequence ID" value="NZ_JADEWC010000003.1"/>
</dbReference>
<dbReference type="InterPro" id="IPR003764">
    <property type="entry name" value="GlcNAc_6-P_deAcase"/>
</dbReference>
<keyword evidence="4" id="KW-0119">Carbohydrate metabolism</keyword>
<proteinExistence type="inferred from homology"/>
<dbReference type="NCBIfam" id="TIGR00221">
    <property type="entry name" value="nagA"/>
    <property type="match status" value="1"/>
</dbReference>
<gene>
    <name evidence="5" type="primary">nagA</name>
    <name evidence="5" type="ORF">IQ215_02365</name>
</gene>
<dbReference type="GO" id="GO:0008448">
    <property type="term" value="F:N-acetylglucosamine-6-phosphate deacetylase activity"/>
    <property type="evidence" value="ECO:0007669"/>
    <property type="project" value="UniProtKB-EC"/>
</dbReference>
<evidence type="ECO:0000256" key="4">
    <source>
        <dbReference type="PIRNR" id="PIRNR038994"/>
    </source>
</evidence>
<reference evidence="5 6" key="1">
    <citation type="submission" date="2020-10" db="EMBL/GenBank/DDBJ databases">
        <authorList>
            <person name="Castelo-Branco R."/>
            <person name="Eusebio N."/>
            <person name="Adriana R."/>
            <person name="Vieira A."/>
            <person name="Brugerolle De Fraissinette N."/>
            <person name="Rezende De Castro R."/>
            <person name="Schneider M.P."/>
            <person name="Vasconcelos V."/>
            <person name="Leao P.N."/>
        </authorList>
    </citation>
    <scope>NUCLEOTIDE SEQUENCE [LARGE SCALE GENOMIC DNA]</scope>
    <source>
        <strain evidence="5 6">LEGE 03274</strain>
    </source>
</reference>
<dbReference type="PIRSF" id="PIRSF038994">
    <property type="entry name" value="NagA"/>
    <property type="match status" value="1"/>
</dbReference>
<sequence length="388" mass="42832">MINLINCRIIGESTLKNITINNHKITHISKSEEQSQTEQTILNYIDMEGDYISLGGLDLQINGGLGLAFPDLALNDLEKLHQICAYLWSVGVDEFMPTIVTTSVEKIHQSLEVIKVFKQSKKKDNEAEILGVHLEGPFLNKDKKGAHPEEYLLSLNLENVKKVFNNYENIIKIITLAPELDTQGDVIPYLTDLGVIVSLGHSMATAKEAKRAFEQGASMVTHAFNAMPSLHHREPGMLGEAIARSGVYCGLIADGKHVSPTMLKVILQASNYDAGIFLVSDALAPIGLDDGIYPWDERTIEVKNGTATLPDGTLSGTTLPLFVGAQNLINWDICTVERAIGLVTDAPRKAMKMPTLTVGQKANLIRWHHYPETKQLTWERILINNSLS</sequence>
<dbReference type="PANTHER" id="PTHR11113:SF14">
    <property type="entry name" value="N-ACETYLGLUCOSAMINE-6-PHOSPHATE DEACETYLASE"/>
    <property type="match status" value="1"/>
</dbReference>
<keyword evidence="6" id="KW-1185">Reference proteome</keyword>
<dbReference type="EMBL" id="JADEWC010000003">
    <property type="protein sequence ID" value="MBE9221531.1"/>
    <property type="molecule type" value="Genomic_DNA"/>
</dbReference>